<name>A0ABU5ZKG5_9BACL</name>
<evidence type="ECO:0000313" key="2">
    <source>
        <dbReference type="Proteomes" id="UP001310386"/>
    </source>
</evidence>
<comment type="caution">
    <text evidence="1">The sequence shown here is derived from an EMBL/GenBank/DDBJ whole genome shotgun (WGS) entry which is preliminary data.</text>
</comment>
<dbReference type="Proteomes" id="UP001310386">
    <property type="component" value="Unassembled WGS sequence"/>
</dbReference>
<protein>
    <submittedName>
        <fullName evidence="1">Uncharacterized protein</fullName>
    </submittedName>
</protein>
<proteinExistence type="predicted"/>
<dbReference type="EMBL" id="JAYJLD010000009">
    <property type="protein sequence ID" value="MEB3101580.1"/>
    <property type="molecule type" value="Genomic_DNA"/>
</dbReference>
<gene>
    <name evidence="1" type="ORF">VF724_07880</name>
</gene>
<sequence length="163" mass="19242">MSESLANMKLVSQEVLEERLESVKTLREDSMEFYEIMKDRLTGEHYLHYSYVHINVQAGGHRETYHHFLPLSSDDVLEMLFGDRPYEDSGVWNRLFLRNGPEGSYVWFDPVEEQEYQKNAEIGSNIRDTLVRFKQRGQYDENATRTMLENLERLLRDGENGSQ</sequence>
<organism evidence="1 2">
    <name type="scientific">Ferviditalea candida</name>
    <dbReference type="NCBI Taxonomy" id="3108399"/>
    <lineage>
        <taxon>Bacteria</taxon>
        <taxon>Bacillati</taxon>
        <taxon>Bacillota</taxon>
        <taxon>Bacilli</taxon>
        <taxon>Bacillales</taxon>
        <taxon>Paenibacillaceae</taxon>
        <taxon>Ferviditalea</taxon>
    </lineage>
</organism>
<keyword evidence="2" id="KW-1185">Reference proteome</keyword>
<reference evidence="1" key="1">
    <citation type="submission" date="2023-12" db="EMBL/GenBank/DDBJ databases">
        <title>Fervidustalea candida gen. nov., sp. nov., a novel member of the family Paenibacillaceae isolated from a geothermal area.</title>
        <authorList>
            <person name="Li W.-J."/>
            <person name="Jiao J.-Y."/>
            <person name="Chen Y."/>
        </authorList>
    </citation>
    <scope>NUCLEOTIDE SEQUENCE</scope>
    <source>
        <strain evidence="1">SYSU GA230002</strain>
    </source>
</reference>
<dbReference type="RefSeq" id="WP_371753702.1">
    <property type="nucleotide sequence ID" value="NZ_JAYJLD010000009.1"/>
</dbReference>
<accession>A0ABU5ZKG5</accession>
<evidence type="ECO:0000313" key="1">
    <source>
        <dbReference type="EMBL" id="MEB3101580.1"/>
    </source>
</evidence>